<accession>A0AAV8YNV9</accession>
<reference evidence="2" key="1">
    <citation type="journal article" date="2023" name="Insect Mol. Biol.">
        <title>Genome sequencing provides insights into the evolution of gene families encoding plant cell wall-degrading enzymes in longhorned beetles.</title>
        <authorList>
            <person name="Shin N.R."/>
            <person name="Okamura Y."/>
            <person name="Kirsch R."/>
            <person name="Pauchet Y."/>
        </authorList>
    </citation>
    <scope>NUCLEOTIDE SEQUENCE</scope>
    <source>
        <strain evidence="2">AMC_N1</strain>
    </source>
</reference>
<dbReference type="AlphaFoldDB" id="A0AAV8YNV9"/>
<feature type="compositionally biased region" description="Polar residues" evidence="1">
    <location>
        <begin position="65"/>
        <end position="77"/>
    </location>
</feature>
<dbReference type="Proteomes" id="UP001162162">
    <property type="component" value="Unassembled WGS sequence"/>
</dbReference>
<feature type="compositionally biased region" description="Low complexity" evidence="1">
    <location>
        <begin position="78"/>
        <end position="90"/>
    </location>
</feature>
<evidence type="ECO:0000256" key="1">
    <source>
        <dbReference type="SAM" id="MobiDB-lite"/>
    </source>
</evidence>
<keyword evidence="3" id="KW-1185">Reference proteome</keyword>
<feature type="region of interest" description="Disordered" evidence="1">
    <location>
        <begin position="126"/>
        <end position="188"/>
    </location>
</feature>
<name>A0AAV8YNV9_9CUCU</name>
<feature type="non-terminal residue" evidence="2">
    <location>
        <position position="188"/>
    </location>
</feature>
<evidence type="ECO:0000313" key="2">
    <source>
        <dbReference type="EMBL" id="KAJ8953180.1"/>
    </source>
</evidence>
<sequence>MPHIRTLSQIQLLKSPHYTFNIEQNRTEEPEKADDIVEDADAKNVLDRLVRDIGTRVEAMKLQDPTDTNCSSDSDNQSIISVSESNSSKSIPDEFVVVPIPDCFKIEQDPSVVGTEQDIECAEVNSAKVEAVADPDGYDNNNNSEEADQNRSANVSENEEDDASSNDGSQKSDIVIVSLPSEEDEADA</sequence>
<evidence type="ECO:0000313" key="3">
    <source>
        <dbReference type="Proteomes" id="UP001162162"/>
    </source>
</evidence>
<comment type="caution">
    <text evidence="2">The sequence shown here is derived from an EMBL/GenBank/DDBJ whole genome shotgun (WGS) entry which is preliminary data.</text>
</comment>
<proteinExistence type="predicted"/>
<gene>
    <name evidence="2" type="ORF">NQ318_003216</name>
</gene>
<dbReference type="EMBL" id="JAPWTK010000059">
    <property type="protein sequence ID" value="KAJ8953180.1"/>
    <property type="molecule type" value="Genomic_DNA"/>
</dbReference>
<feature type="region of interest" description="Disordered" evidence="1">
    <location>
        <begin position="64"/>
        <end position="91"/>
    </location>
</feature>
<feature type="compositionally biased region" description="Polar residues" evidence="1">
    <location>
        <begin position="139"/>
        <end position="156"/>
    </location>
</feature>
<protein>
    <submittedName>
        <fullName evidence="2">Uncharacterized protein</fullName>
    </submittedName>
</protein>
<organism evidence="2 3">
    <name type="scientific">Aromia moschata</name>
    <dbReference type="NCBI Taxonomy" id="1265417"/>
    <lineage>
        <taxon>Eukaryota</taxon>
        <taxon>Metazoa</taxon>
        <taxon>Ecdysozoa</taxon>
        <taxon>Arthropoda</taxon>
        <taxon>Hexapoda</taxon>
        <taxon>Insecta</taxon>
        <taxon>Pterygota</taxon>
        <taxon>Neoptera</taxon>
        <taxon>Endopterygota</taxon>
        <taxon>Coleoptera</taxon>
        <taxon>Polyphaga</taxon>
        <taxon>Cucujiformia</taxon>
        <taxon>Chrysomeloidea</taxon>
        <taxon>Cerambycidae</taxon>
        <taxon>Cerambycinae</taxon>
        <taxon>Callichromatini</taxon>
        <taxon>Aromia</taxon>
    </lineage>
</organism>